<dbReference type="Gene3D" id="3.30.70.1060">
    <property type="entry name" value="Dimeric alpha+beta barrel"/>
    <property type="match status" value="1"/>
</dbReference>
<protein>
    <recommendedName>
        <fullName evidence="2">YCII-related domain-containing protein</fullName>
    </recommendedName>
</protein>
<organism evidence="3 4">
    <name type="scientific">Jannaschia pohangensis</name>
    <dbReference type="NCBI Taxonomy" id="390807"/>
    <lineage>
        <taxon>Bacteria</taxon>
        <taxon>Pseudomonadati</taxon>
        <taxon>Pseudomonadota</taxon>
        <taxon>Alphaproteobacteria</taxon>
        <taxon>Rhodobacterales</taxon>
        <taxon>Roseobacteraceae</taxon>
        <taxon>Jannaschia</taxon>
    </lineage>
</organism>
<gene>
    <name evidence="3" type="ORF">SAMN04488095_2358</name>
</gene>
<name>A0A1I3PY97_9RHOB</name>
<dbReference type="Pfam" id="PF03795">
    <property type="entry name" value="YCII"/>
    <property type="match status" value="1"/>
</dbReference>
<feature type="domain" description="YCII-related" evidence="2">
    <location>
        <begin position="1"/>
        <end position="86"/>
    </location>
</feature>
<reference evidence="3 4" key="1">
    <citation type="submission" date="2016-10" db="EMBL/GenBank/DDBJ databases">
        <authorList>
            <person name="de Groot N.N."/>
        </authorList>
    </citation>
    <scope>NUCLEOTIDE SEQUENCE [LARGE SCALE GENOMIC DNA]</scope>
    <source>
        <strain evidence="3 4">DSM 19073</strain>
    </source>
</reference>
<dbReference type="InterPro" id="IPR011008">
    <property type="entry name" value="Dimeric_a/b-barrel"/>
</dbReference>
<accession>A0A1I3PY97</accession>
<dbReference type="AlphaFoldDB" id="A0A1I3PY97"/>
<dbReference type="EMBL" id="FORA01000003">
    <property type="protein sequence ID" value="SFJ26844.1"/>
    <property type="molecule type" value="Genomic_DNA"/>
</dbReference>
<sequence length="91" mass="9931">MMHALICTDKPGHLEMRKANRDAHVAYLKSNAAVLQAGPFLNGQGEMCGSLIILDTEDRSQAEAFAASDPYALAGLFEDVRIEAWNRVINA</sequence>
<dbReference type="PANTHER" id="PTHR33606:SF3">
    <property type="entry name" value="PROTEIN YCII"/>
    <property type="match status" value="1"/>
</dbReference>
<evidence type="ECO:0000256" key="1">
    <source>
        <dbReference type="ARBA" id="ARBA00007689"/>
    </source>
</evidence>
<keyword evidence="4" id="KW-1185">Reference proteome</keyword>
<evidence type="ECO:0000313" key="3">
    <source>
        <dbReference type="EMBL" id="SFJ26844.1"/>
    </source>
</evidence>
<dbReference type="STRING" id="390807.SAMN04488095_2358"/>
<dbReference type="RefSeq" id="WP_092782115.1">
    <property type="nucleotide sequence ID" value="NZ_FORA01000003.1"/>
</dbReference>
<comment type="similarity">
    <text evidence="1">Belongs to the YciI family.</text>
</comment>
<evidence type="ECO:0000259" key="2">
    <source>
        <dbReference type="Pfam" id="PF03795"/>
    </source>
</evidence>
<dbReference type="SUPFAM" id="SSF54909">
    <property type="entry name" value="Dimeric alpha+beta barrel"/>
    <property type="match status" value="1"/>
</dbReference>
<dbReference type="InterPro" id="IPR005545">
    <property type="entry name" value="YCII"/>
</dbReference>
<dbReference type="PANTHER" id="PTHR33606">
    <property type="entry name" value="PROTEIN YCII"/>
    <property type="match status" value="1"/>
</dbReference>
<dbReference type="InterPro" id="IPR051807">
    <property type="entry name" value="Sec-metab_biosynth-assoc"/>
</dbReference>
<proteinExistence type="inferred from homology"/>
<dbReference type="Proteomes" id="UP000199110">
    <property type="component" value="Unassembled WGS sequence"/>
</dbReference>
<dbReference type="OrthoDB" id="2293521at2"/>
<evidence type="ECO:0000313" key="4">
    <source>
        <dbReference type="Proteomes" id="UP000199110"/>
    </source>
</evidence>